<dbReference type="EMBL" id="RWKW01000025">
    <property type="protein sequence ID" value="RST87186.1"/>
    <property type="molecule type" value="Genomic_DNA"/>
</dbReference>
<dbReference type="Gene3D" id="3.40.630.30">
    <property type="match status" value="1"/>
</dbReference>
<dbReference type="InterPro" id="IPR000182">
    <property type="entry name" value="GNAT_dom"/>
</dbReference>
<name>A0A429Z0D2_9HYPH</name>
<evidence type="ECO:0000313" key="3">
    <source>
        <dbReference type="Proteomes" id="UP000278398"/>
    </source>
</evidence>
<dbReference type="SUPFAM" id="SSF55729">
    <property type="entry name" value="Acyl-CoA N-acyltransferases (Nat)"/>
    <property type="match status" value="1"/>
</dbReference>
<evidence type="ECO:0000259" key="1">
    <source>
        <dbReference type="PROSITE" id="PS51186"/>
    </source>
</evidence>
<dbReference type="RefSeq" id="WP_126698747.1">
    <property type="nucleotide sequence ID" value="NZ_RWKW01000025.1"/>
</dbReference>
<dbReference type="AlphaFoldDB" id="A0A429Z0D2"/>
<dbReference type="Pfam" id="PF00583">
    <property type="entry name" value="Acetyltransf_1"/>
    <property type="match status" value="1"/>
</dbReference>
<evidence type="ECO:0000313" key="2">
    <source>
        <dbReference type="EMBL" id="RST87186.1"/>
    </source>
</evidence>
<accession>A0A429Z0D2</accession>
<keyword evidence="3" id="KW-1185">Reference proteome</keyword>
<keyword evidence="2" id="KW-0808">Transferase</keyword>
<sequence length="150" mass="15935">MKQDLDIRPIGEAKMPGLASLYRYLHPQDPALAVVTARMTLRQTAAEPGSAVLVGFLDDRPIATCALIVVRGGARSAKPSALIENIVTHPTQRRLGYGTRVLAAVLALAREVGCDRATVLTTSLDVDVPSGFFLAAGFAKTASGFRVFLD</sequence>
<dbReference type="CDD" id="cd04301">
    <property type="entry name" value="NAT_SF"/>
    <property type="match status" value="1"/>
</dbReference>
<dbReference type="Proteomes" id="UP000278398">
    <property type="component" value="Unassembled WGS sequence"/>
</dbReference>
<gene>
    <name evidence="2" type="ORF">EJC49_07005</name>
</gene>
<dbReference type="GO" id="GO:0016747">
    <property type="term" value="F:acyltransferase activity, transferring groups other than amino-acyl groups"/>
    <property type="evidence" value="ECO:0007669"/>
    <property type="project" value="InterPro"/>
</dbReference>
<dbReference type="OrthoDB" id="7595389at2"/>
<protein>
    <submittedName>
        <fullName evidence="2">GNAT family N-acetyltransferase</fullName>
    </submittedName>
</protein>
<reference evidence="2 3" key="1">
    <citation type="submission" date="2018-12" db="EMBL/GenBank/DDBJ databases">
        <title>Mesorhizobium carbonis sp. nov., isolated from coal mine water.</title>
        <authorList>
            <person name="Xin W."/>
            <person name="Xu Z."/>
            <person name="Xiang F."/>
            <person name="Zhang J."/>
            <person name="Xi L."/>
            <person name="Liu J."/>
        </authorList>
    </citation>
    <scope>NUCLEOTIDE SEQUENCE [LARGE SCALE GENOMIC DNA]</scope>
    <source>
        <strain evidence="2 3">B2.3</strain>
    </source>
</reference>
<feature type="domain" description="N-acetyltransferase" evidence="1">
    <location>
        <begin position="5"/>
        <end position="150"/>
    </location>
</feature>
<dbReference type="InterPro" id="IPR016181">
    <property type="entry name" value="Acyl_CoA_acyltransferase"/>
</dbReference>
<dbReference type="PROSITE" id="PS51186">
    <property type="entry name" value="GNAT"/>
    <property type="match status" value="1"/>
</dbReference>
<organism evidence="2 3">
    <name type="scientific">Aquibium carbonis</name>
    <dbReference type="NCBI Taxonomy" id="2495581"/>
    <lineage>
        <taxon>Bacteria</taxon>
        <taxon>Pseudomonadati</taxon>
        <taxon>Pseudomonadota</taxon>
        <taxon>Alphaproteobacteria</taxon>
        <taxon>Hyphomicrobiales</taxon>
        <taxon>Phyllobacteriaceae</taxon>
        <taxon>Aquibium</taxon>
    </lineage>
</organism>
<comment type="caution">
    <text evidence="2">The sequence shown here is derived from an EMBL/GenBank/DDBJ whole genome shotgun (WGS) entry which is preliminary data.</text>
</comment>
<proteinExistence type="predicted"/>